<organism evidence="1 2">
    <name type="scientific">Synaphobranchus kaupii</name>
    <name type="common">Kaup's arrowtooth eel</name>
    <dbReference type="NCBI Taxonomy" id="118154"/>
    <lineage>
        <taxon>Eukaryota</taxon>
        <taxon>Metazoa</taxon>
        <taxon>Chordata</taxon>
        <taxon>Craniata</taxon>
        <taxon>Vertebrata</taxon>
        <taxon>Euteleostomi</taxon>
        <taxon>Actinopterygii</taxon>
        <taxon>Neopterygii</taxon>
        <taxon>Teleostei</taxon>
        <taxon>Anguilliformes</taxon>
        <taxon>Synaphobranchidae</taxon>
        <taxon>Synaphobranchus</taxon>
    </lineage>
</organism>
<sequence>MGLRAAVHGGRESIGMLCRGQIRGEGRSGNRRSIAILRQKAFSVQDPGRPVLYQYLPPSEEFGFLPLILLIVRTLGRQNIQENDAAVNSKSSLGCSEKAHSITSSALPARSAQKRRGLTIAFTPAQSWHRRAALHAAMAHAYAGGVALVR</sequence>
<reference evidence="1" key="1">
    <citation type="journal article" date="2023" name="Science">
        <title>Genome structures resolve the early diversification of teleost fishes.</title>
        <authorList>
            <person name="Parey E."/>
            <person name="Louis A."/>
            <person name="Montfort J."/>
            <person name="Bouchez O."/>
            <person name="Roques C."/>
            <person name="Iampietro C."/>
            <person name="Lluch J."/>
            <person name="Castinel A."/>
            <person name="Donnadieu C."/>
            <person name="Desvignes T."/>
            <person name="Floi Bucao C."/>
            <person name="Jouanno E."/>
            <person name="Wen M."/>
            <person name="Mejri S."/>
            <person name="Dirks R."/>
            <person name="Jansen H."/>
            <person name="Henkel C."/>
            <person name="Chen W.J."/>
            <person name="Zahm M."/>
            <person name="Cabau C."/>
            <person name="Klopp C."/>
            <person name="Thompson A.W."/>
            <person name="Robinson-Rechavi M."/>
            <person name="Braasch I."/>
            <person name="Lecointre G."/>
            <person name="Bobe J."/>
            <person name="Postlethwait J.H."/>
            <person name="Berthelot C."/>
            <person name="Roest Crollius H."/>
            <person name="Guiguen Y."/>
        </authorList>
    </citation>
    <scope>NUCLEOTIDE SEQUENCE</scope>
    <source>
        <strain evidence="1">WJC10195</strain>
    </source>
</reference>
<dbReference type="Proteomes" id="UP001152622">
    <property type="component" value="Chromosome 9"/>
</dbReference>
<comment type="caution">
    <text evidence="1">The sequence shown here is derived from an EMBL/GenBank/DDBJ whole genome shotgun (WGS) entry which is preliminary data.</text>
</comment>
<dbReference type="AlphaFoldDB" id="A0A9Q1F3U4"/>
<gene>
    <name evidence="1" type="ORF">SKAU_G00256190</name>
</gene>
<accession>A0A9Q1F3U4</accession>
<protein>
    <submittedName>
        <fullName evidence="1">Uncharacterized protein</fullName>
    </submittedName>
</protein>
<name>A0A9Q1F3U4_SYNKA</name>
<evidence type="ECO:0000313" key="2">
    <source>
        <dbReference type="Proteomes" id="UP001152622"/>
    </source>
</evidence>
<dbReference type="EMBL" id="JAINUF010000009">
    <property type="protein sequence ID" value="KAJ8350489.1"/>
    <property type="molecule type" value="Genomic_DNA"/>
</dbReference>
<evidence type="ECO:0000313" key="1">
    <source>
        <dbReference type="EMBL" id="KAJ8350489.1"/>
    </source>
</evidence>
<proteinExistence type="predicted"/>
<keyword evidence="2" id="KW-1185">Reference proteome</keyword>